<sequence length="436" mass="48087">MVHCAVMNCRNRSTRHDNQETLKSLRFFSIPSVIRSETDLTRRRTERRRAAWLARINRKDLHDANASISHTVCSDHFISGAPAALHQEDSPDWAPSINMGYGMGPPSPSDDTVPGSSSIKCMKQSLSTLLKKAAEEGPEHVFETRSMKFQYSALKANFDLSSDDSCDIAAPSSDSDLPSASVSCSMSSPEDIKSEISGDSDSDISLEEPSPPELPVPLKVVDEAFSSALPASWLPIVDQTGVHCLCLSRGSDKAVQRQVSATFQGTLKVLVHCKPLHSSLQQQVMKDIVVHPLQQPEDLTDFVGSVLKIVDNVRVTEVCVGADPKRKYIEAWNTYENAVVDNNPYLEARFTKTLRSLNCTVLVRTVSTWKCKSCMRLSSMLSTKKEPDDPVSSSFRPNSSLSVEQLLIKLDYQQKEICTLRGRLTRALNAEAAANS</sequence>
<evidence type="ECO:0000256" key="2">
    <source>
        <dbReference type="ARBA" id="ARBA00022771"/>
    </source>
</evidence>
<feature type="compositionally biased region" description="Low complexity" evidence="6">
    <location>
        <begin position="169"/>
        <end position="188"/>
    </location>
</feature>
<keyword evidence="3" id="KW-0862">Zinc</keyword>
<protein>
    <recommendedName>
        <fullName evidence="7">THAP-type domain-containing protein</fullName>
    </recommendedName>
</protein>
<accession>A0AAV7XKQ0</accession>
<feature type="domain" description="THAP-type" evidence="7">
    <location>
        <begin position="1"/>
        <end position="98"/>
    </location>
</feature>
<dbReference type="GO" id="GO:0003677">
    <property type="term" value="F:DNA binding"/>
    <property type="evidence" value="ECO:0007669"/>
    <property type="project" value="UniProtKB-UniRule"/>
</dbReference>
<evidence type="ECO:0000256" key="3">
    <source>
        <dbReference type="ARBA" id="ARBA00022833"/>
    </source>
</evidence>
<gene>
    <name evidence="8" type="ORF">ONE63_010808</name>
</gene>
<proteinExistence type="predicted"/>
<dbReference type="PROSITE" id="PS50950">
    <property type="entry name" value="ZF_THAP"/>
    <property type="match status" value="1"/>
</dbReference>
<keyword evidence="9" id="KW-1185">Reference proteome</keyword>
<dbReference type="AlphaFoldDB" id="A0AAV7XKQ0"/>
<dbReference type="Pfam" id="PF05485">
    <property type="entry name" value="THAP"/>
    <property type="match status" value="1"/>
</dbReference>
<organism evidence="8 9">
    <name type="scientific">Megalurothrips usitatus</name>
    <name type="common">bean blossom thrips</name>
    <dbReference type="NCBI Taxonomy" id="439358"/>
    <lineage>
        <taxon>Eukaryota</taxon>
        <taxon>Metazoa</taxon>
        <taxon>Ecdysozoa</taxon>
        <taxon>Arthropoda</taxon>
        <taxon>Hexapoda</taxon>
        <taxon>Insecta</taxon>
        <taxon>Pterygota</taxon>
        <taxon>Neoptera</taxon>
        <taxon>Paraneoptera</taxon>
        <taxon>Thysanoptera</taxon>
        <taxon>Terebrantia</taxon>
        <taxon>Thripoidea</taxon>
        <taxon>Thripidae</taxon>
        <taxon>Megalurothrips</taxon>
    </lineage>
</organism>
<keyword evidence="2 5" id="KW-0863">Zinc-finger</keyword>
<evidence type="ECO:0000259" key="7">
    <source>
        <dbReference type="PROSITE" id="PS50950"/>
    </source>
</evidence>
<evidence type="ECO:0000256" key="4">
    <source>
        <dbReference type="ARBA" id="ARBA00023125"/>
    </source>
</evidence>
<evidence type="ECO:0000313" key="8">
    <source>
        <dbReference type="EMBL" id="KAJ1524297.1"/>
    </source>
</evidence>
<keyword evidence="4 5" id="KW-0238">DNA-binding</keyword>
<comment type="caution">
    <text evidence="8">The sequence shown here is derived from an EMBL/GenBank/DDBJ whole genome shotgun (WGS) entry which is preliminary data.</text>
</comment>
<evidence type="ECO:0000256" key="1">
    <source>
        <dbReference type="ARBA" id="ARBA00022723"/>
    </source>
</evidence>
<name>A0AAV7XKQ0_9NEOP</name>
<dbReference type="GO" id="GO:0008270">
    <property type="term" value="F:zinc ion binding"/>
    <property type="evidence" value="ECO:0007669"/>
    <property type="project" value="UniProtKB-KW"/>
</dbReference>
<reference evidence="8" key="1">
    <citation type="submission" date="2022-12" db="EMBL/GenBank/DDBJ databases">
        <title>Chromosome-level genome assembly of the bean flower thrips Megalurothrips usitatus.</title>
        <authorList>
            <person name="Ma L."/>
            <person name="Liu Q."/>
            <person name="Li H."/>
            <person name="Cai W."/>
        </authorList>
    </citation>
    <scope>NUCLEOTIDE SEQUENCE</scope>
    <source>
        <strain evidence="8">Cailab_2022a</strain>
    </source>
</reference>
<dbReference type="EMBL" id="JAPTSV010000009">
    <property type="protein sequence ID" value="KAJ1524297.1"/>
    <property type="molecule type" value="Genomic_DNA"/>
</dbReference>
<dbReference type="SUPFAM" id="SSF57716">
    <property type="entry name" value="Glucocorticoid receptor-like (DNA-binding domain)"/>
    <property type="match status" value="1"/>
</dbReference>
<evidence type="ECO:0000256" key="6">
    <source>
        <dbReference type="SAM" id="MobiDB-lite"/>
    </source>
</evidence>
<dbReference type="Proteomes" id="UP001075354">
    <property type="component" value="Chromosome 9"/>
</dbReference>
<keyword evidence="1" id="KW-0479">Metal-binding</keyword>
<feature type="region of interest" description="Disordered" evidence="6">
    <location>
        <begin position="169"/>
        <end position="214"/>
    </location>
</feature>
<evidence type="ECO:0000256" key="5">
    <source>
        <dbReference type="PROSITE-ProRule" id="PRU00309"/>
    </source>
</evidence>
<evidence type="ECO:0000313" key="9">
    <source>
        <dbReference type="Proteomes" id="UP001075354"/>
    </source>
</evidence>
<dbReference type="SMART" id="SM00980">
    <property type="entry name" value="THAP"/>
    <property type="match status" value="1"/>
</dbReference>
<dbReference type="InterPro" id="IPR006612">
    <property type="entry name" value="THAP_Znf"/>
</dbReference>